<protein>
    <submittedName>
        <fullName evidence="1">Uncharacterized protein</fullName>
    </submittedName>
</protein>
<comment type="caution">
    <text evidence="1">The sequence shown here is derived from an EMBL/GenBank/DDBJ whole genome shotgun (WGS) entry which is preliminary data.</text>
</comment>
<dbReference type="EMBL" id="RXLQ01000004">
    <property type="protein sequence ID" value="RSZ59604.1"/>
    <property type="molecule type" value="Genomic_DNA"/>
</dbReference>
<evidence type="ECO:0000313" key="2">
    <source>
        <dbReference type="Proteomes" id="UP000278085"/>
    </source>
</evidence>
<name>A0A430HQ06_9BURK</name>
<accession>A0A430HQ06</accession>
<dbReference type="AlphaFoldDB" id="A0A430HQ06"/>
<reference evidence="1 2" key="1">
    <citation type="submission" date="2018-12" db="EMBL/GenBank/DDBJ databases">
        <authorList>
            <person name="Yang E."/>
        </authorList>
    </citation>
    <scope>NUCLEOTIDE SEQUENCE [LARGE SCALE GENOMIC DNA]</scope>
    <source>
        <strain evidence="1 2">SOD</strain>
    </source>
</reference>
<proteinExistence type="predicted"/>
<keyword evidence="2" id="KW-1185">Reference proteome</keyword>
<dbReference type="OrthoDB" id="8777969at2"/>
<dbReference type="Proteomes" id="UP000278085">
    <property type="component" value="Unassembled WGS sequence"/>
</dbReference>
<gene>
    <name evidence="1" type="ORF">EJB06_09655</name>
</gene>
<evidence type="ECO:0000313" key="1">
    <source>
        <dbReference type="EMBL" id="RSZ59604.1"/>
    </source>
</evidence>
<sequence>MHLTIDTASVTGARRLAMRVCGEALEFMRIARDRQEGRMQVWLCVHAALAGAVTYALRQQLPGVLLTGARGQS</sequence>
<organism evidence="1 2">
    <name type="scientific">Massilia atriviolacea</name>
    <dbReference type="NCBI Taxonomy" id="2495579"/>
    <lineage>
        <taxon>Bacteria</taxon>
        <taxon>Pseudomonadati</taxon>
        <taxon>Pseudomonadota</taxon>
        <taxon>Betaproteobacteria</taxon>
        <taxon>Burkholderiales</taxon>
        <taxon>Oxalobacteraceae</taxon>
        <taxon>Telluria group</taxon>
        <taxon>Massilia</taxon>
    </lineage>
</organism>